<feature type="signal peptide" evidence="2">
    <location>
        <begin position="1"/>
        <end position="23"/>
    </location>
</feature>
<keyword evidence="1" id="KW-0812">Transmembrane</keyword>
<accession>A0A1I8GKU9</accession>
<reference evidence="4" key="1">
    <citation type="submission" date="2016-11" db="UniProtKB">
        <authorList>
            <consortium name="WormBaseParasite"/>
        </authorList>
    </citation>
    <scope>IDENTIFICATION</scope>
</reference>
<proteinExistence type="predicted"/>
<evidence type="ECO:0000256" key="1">
    <source>
        <dbReference type="SAM" id="Phobius"/>
    </source>
</evidence>
<evidence type="ECO:0000313" key="4">
    <source>
        <dbReference type="WBParaSite" id="maker-uti_cns_0002170-snap-gene-0.37-mRNA-1"/>
    </source>
</evidence>
<dbReference type="Proteomes" id="UP000095280">
    <property type="component" value="Unplaced"/>
</dbReference>
<keyword evidence="2" id="KW-0732">Signal</keyword>
<feature type="chain" id="PRO_5009319543" evidence="2">
    <location>
        <begin position="24"/>
        <end position="233"/>
    </location>
</feature>
<dbReference type="WBParaSite" id="maker-uti_cns_0002170-snap-gene-0.37-mRNA-1">
    <property type="protein sequence ID" value="maker-uti_cns_0002170-snap-gene-0.37-mRNA-1"/>
    <property type="gene ID" value="maker-uti_cns_0002170-snap-gene-0.37"/>
</dbReference>
<keyword evidence="1" id="KW-0472">Membrane</keyword>
<evidence type="ECO:0000256" key="2">
    <source>
        <dbReference type="SAM" id="SignalP"/>
    </source>
</evidence>
<evidence type="ECO:0000313" key="3">
    <source>
        <dbReference type="Proteomes" id="UP000095280"/>
    </source>
</evidence>
<name>A0A1I8GKU9_9PLAT</name>
<keyword evidence="3" id="KW-1185">Reference proteome</keyword>
<feature type="transmembrane region" description="Helical" evidence="1">
    <location>
        <begin position="172"/>
        <end position="196"/>
    </location>
</feature>
<dbReference type="AlphaFoldDB" id="A0A1I8GKU9"/>
<organism evidence="3 4">
    <name type="scientific">Macrostomum lignano</name>
    <dbReference type="NCBI Taxonomy" id="282301"/>
    <lineage>
        <taxon>Eukaryota</taxon>
        <taxon>Metazoa</taxon>
        <taxon>Spiralia</taxon>
        <taxon>Lophotrochozoa</taxon>
        <taxon>Platyhelminthes</taxon>
        <taxon>Rhabditophora</taxon>
        <taxon>Macrostomorpha</taxon>
        <taxon>Macrostomida</taxon>
        <taxon>Macrostomidae</taxon>
        <taxon>Macrostomum</taxon>
    </lineage>
</organism>
<keyword evidence="1" id="KW-1133">Transmembrane helix</keyword>
<sequence>MQTFTLVFGISALLLAASQQVDCVFCPPGWLLTTSRGLCIGTPSFQAAAGIRAATAADFCGRAVRQAGLASSAADPDVLRLGQKLAKGRRLWVSGCSKASIERNDESHQCCAINPVDGKITPTACSELLPPLCSAPPLLSRQKRQYSYYYYYLYSTTTRSPYYDSYYYSSGAYVGLVIGVILAILIPIVIVVLVIWCCCKCCKSKTVVVNPVRQPQPMGMGVNIVNVQNMQHH</sequence>
<protein>
    <submittedName>
        <fullName evidence="4">Brain protein I3</fullName>
    </submittedName>
</protein>